<reference evidence="1 2" key="1">
    <citation type="submission" date="2024-02" db="EMBL/GenBank/DDBJ databases">
        <title>A novel Wenzhouxiangellaceae bacterium, isolated from coastal sediments.</title>
        <authorList>
            <person name="Du Z.-J."/>
            <person name="Ye Y.-Q."/>
            <person name="Zhang X.-Y."/>
        </authorList>
    </citation>
    <scope>NUCLEOTIDE SEQUENCE [LARGE SCALE GENOMIC DNA]</scope>
    <source>
        <strain evidence="1 2">CH-27</strain>
    </source>
</reference>
<keyword evidence="2" id="KW-1185">Reference proteome</keyword>
<organism evidence="1 2">
    <name type="scientific">Elongatibacter sediminis</name>
    <dbReference type="NCBI Taxonomy" id="3119006"/>
    <lineage>
        <taxon>Bacteria</taxon>
        <taxon>Pseudomonadati</taxon>
        <taxon>Pseudomonadota</taxon>
        <taxon>Gammaproteobacteria</taxon>
        <taxon>Chromatiales</taxon>
        <taxon>Wenzhouxiangellaceae</taxon>
        <taxon>Elongatibacter</taxon>
    </lineage>
</organism>
<gene>
    <name evidence="1" type="ORF">V3330_19555</name>
</gene>
<evidence type="ECO:0000313" key="1">
    <source>
        <dbReference type="EMBL" id="MEJ8569833.1"/>
    </source>
</evidence>
<name>A0AAW9RLM8_9GAMM</name>
<proteinExistence type="predicted"/>
<comment type="caution">
    <text evidence="1">The sequence shown here is derived from an EMBL/GenBank/DDBJ whole genome shotgun (WGS) entry which is preliminary data.</text>
</comment>
<dbReference type="EMBL" id="JAZHOG010000029">
    <property type="protein sequence ID" value="MEJ8569833.1"/>
    <property type="molecule type" value="Genomic_DNA"/>
</dbReference>
<sequence length="104" mass="11924">MKRDEYVSIRKLSGVRGSGEAVDITVAVGIPYRDEKMDSWACPVKAEGLFKKLADQHGIDSWQAFRLCQKLVVSLLHDFLDKGGKLYIFGEDKEMTYEEIEEFF</sequence>
<dbReference type="RefSeq" id="WP_354697160.1">
    <property type="nucleotide sequence ID" value="NZ_JAZHOG010000029.1"/>
</dbReference>
<accession>A0AAW9RLM8</accession>
<evidence type="ECO:0000313" key="2">
    <source>
        <dbReference type="Proteomes" id="UP001359886"/>
    </source>
</evidence>
<dbReference type="AlphaFoldDB" id="A0AAW9RLM8"/>
<protein>
    <submittedName>
        <fullName evidence="1">Uncharacterized protein</fullName>
    </submittedName>
</protein>
<dbReference type="Proteomes" id="UP001359886">
    <property type="component" value="Unassembled WGS sequence"/>
</dbReference>